<dbReference type="GO" id="GO:0000776">
    <property type="term" value="C:kinetochore"/>
    <property type="evidence" value="ECO:0007669"/>
    <property type="project" value="InterPro"/>
</dbReference>
<dbReference type="OrthoDB" id="1939643at2759"/>
<dbReference type="STRING" id="2656787.A0A370TSF9"/>
<dbReference type="AlphaFoldDB" id="A0A370TSF9"/>
<evidence type="ECO:0000256" key="6">
    <source>
        <dbReference type="ARBA" id="ARBA00075033"/>
    </source>
</evidence>
<feature type="compositionally biased region" description="Basic and acidic residues" evidence="7">
    <location>
        <begin position="234"/>
        <end position="247"/>
    </location>
</feature>
<dbReference type="GO" id="GO:0051382">
    <property type="term" value="P:kinetochore assembly"/>
    <property type="evidence" value="ECO:0007669"/>
    <property type="project" value="InterPro"/>
</dbReference>
<accession>A0A370TSF9</accession>
<comment type="function">
    <text evidence="5">Component of the kinetochore, a multiprotein complex that assembles on centromeric DNA and attaches chromosomes to spindle microtubules, mediating chromosome segregation and sister chromatid segregation during meiosis and mitosis. Component of the inner kinetochore constitutive centromere-associated network (CCAN), which serves as a structural platform for outer kinetochore assembly.</text>
</comment>
<keyword evidence="3" id="KW-0238">DNA-binding</keyword>
<dbReference type="GeneID" id="43595658"/>
<dbReference type="GO" id="GO:0019237">
    <property type="term" value="F:centromeric DNA binding"/>
    <property type="evidence" value="ECO:0007669"/>
    <property type="project" value="InterPro"/>
</dbReference>
<dbReference type="GO" id="GO:0005634">
    <property type="term" value="C:nucleus"/>
    <property type="evidence" value="ECO:0007669"/>
    <property type="project" value="UniProtKB-SubCell"/>
</dbReference>
<feature type="compositionally biased region" description="Polar residues" evidence="7">
    <location>
        <begin position="51"/>
        <end position="68"/>
    </location>
</feature>
<feature type="region of interest" description="Disordered" evidence="7">
    <location>
        <begin position="1"/>
        <end position="134"/>
    </location>
</feature>
<evidence type="ECO:0000256" key="3">
    <source>
        <dbReference type="ARBA" id="ARBA00023125"/>
    </source>
</evidence>
<evidence type="ECO:0000313" key="10">
    <source>
        <dbReference type="EMBL" id="RDL38469.1"/>
    </source>
</evidence>
<sequence>MPPQASIPKRKPKENQYLKTGLTLPDTGIRDENGLEPMDDLFSSPEKPQARSRNGMNKVNNYSNGTISSEEDMDMVDSTMPEPQEILEKRASIRLPPRSKSPIKTFLQSPARRNPSFGPSSSPTRGSVVAPRSVSKLASVQRKLNFSNGIDDSNVHSATPKRRPGLAFAGSSTTKLTRETRLAPLREAVAPEDAEHQDYNYSAAMGGDDDVENSEGSFQMVDTEENGEPGTEDESSRETSEEVHEPAPKPTNSGKRNATEPATVEPPAKKAKRGRPRKSDQTVVEEEDEPPTKSDRRPLAEESKNSGRKPGRAKKNADVSEPKLAKNPVGDAQRIGKSTTSSKPKAPGRKPKLAPVAETDSPAVKRGPPLPRSNRGLMILRRETPAEGTGFQQTRSGRNSFKPLAFWKNERVEYSDDEADDNWSKSKFLLPRIKEVVRAEEAQQPATKRPKSKGKKPRVDVEEEEDEPAEPWEAEPGRVFGDIRVWNPEDPVGSQADEAEEEIALSSAAIITRDVKNGSFKFAKTLTLPFFGSGMVDLPPGASKKPKNSRKMQMVFFVYYGRVQVTVNGNVFRIGKGGMWQIPRGNFYSIENDYDAPARLFFAQGCEVIEQDPDISQQ</sequence>
<comment type="caution">
    <text evidence="10">The sequence shown here is derived from an EMBL/GenBank/DDBJ whole genome shotgun (WGS) entry which is preliminary data.</text>
</comment>
<feature type="region of interest" description="Disordered" evidence="7">
    <location>
        <begin position="436"/>
        <end position="474"/>
    </location>
</feature>
<evidence type="ECO:0000256" key="2">
    <source>
        <dbReference type="ARBA" id="ARBA00010291"/>
    </source>
</evidence>
<dbReference type="FunFam" id="2.60.120.10:FF:000033">
    <property type="entry name" value="Centromere protein C 1"/>
    <property type="match status" value="1"/>
</dbReference>
<feature type="compositionally biased region" description="Acidic residues" evidence="7">
    <location>
        <begin position="222"/>
        <end position="233"/>
    </location>
</feature>
<evidence type="ECO:0000259" key="9">
    <source>
        <dbReference type="Pfam" id="PF15624"/>
    </source>
</evidence>
<evidence type="ECO:0000313" key="11">
    <source>
        <dbReference type="Proteomes" id="UP000254866"/>
    </source>
</evidence>
<dbReference type="RefSeq" id="XP_031871125.1">
    <property type="nucleotide sequence ID" value="XM_032011432.1"/>
</dbReference>
<proteinExistence type="inferred from homology"/>
<feature type="compositionally biased region" description="Acidic residues" evidence="7">
    <location>
        <begin position="461"/>
        <end position="473"/>
    </location>
</feature>
<dbReference type="Pfam" id="PF11699">
    <property type="entry name" value="CENP-C_C"/>
    <property type="match status" value="1"/>
</dbReference>
<dbReference type="Pfam" id="PF15624">
    <property type="entry name" value="Mif2_N"/>
    <property type="match status" value="1"/>
</dbReference>
<dbReference type="CDD" id="cd06993">
    <property type="entry name" value="cupin_CENP-C_C"/>
    <property type="match status" value="1"/>
</dbReference>
<dbReference type="PANTHER" id="PTHR16684:SF11">
    <property type="entry name" value="CENTROMERE PROTEIN C"/>
    <property type="match status" value="1"/>
</dbReference>
<feature type="compositionally biased region" description="Basic and acidic residues" evidence="7">
    <location>
        <begin position="290"/>
        <end position="305"/>
    </location>
</feature>
<gene>
    <name evidence="10" type="ORF">BP5553_02809</name>
</gene>
<name>A0A370TSF9_9HELO</name>
<comment type="subcellular location">
    <subcellularLocation>
        <location evidence="1">Nucleus</location>
    </subcellularLocation>
</comment>
<evidence type="ECO:0000256" key="4">
    <source>
        <dbReference type="ARBA" id="ARBA00023242"/>
    </source>
</evidence>
<dbReference type="PANTHER" id="PTHR16684">
    <property type="entry name" value="CENTROMERE PROTEIN C"/>
    <property type="match status" value="1"/>
</dbReference>
<dbReference type="InterPro" id="IPR028386">
    <property type="entry name" value="CENP-C/Mif2/cnp3"/>
</dbReference>
<feature type="domain" description="Mif2/CENP-C cupin" evidence="8">
    <location>
        <begin position="520"/>
        <end position="604"/>
    </location>
</feature>
<dbReference type="InterPro" id="IPR014710">
    <property type="entry name" value="RmlC-like_jellyroll"/>
</dbReference>
<comment type="similarity">
    <text evidence="2">Belongs to the CENP-C/MIF2 family.</text>
</comment>
<dbReference type="InterPro" id="IPR011051">
    <property type="entry name" value="RmlC_Cupin_sf"/>
</dbReference>
<feature type="compositionally biased region" description="Polar residues" evidence="7">
    <location>
        <begin position="146"/>
        <end position="157"/>
    </location>
</feature>
<dbReference type="SUPFAM" id="SSF51182">
    <property type="entry name" value="RmlC-like cupins"/>
    <property type="match status" value="1"/>
</dbReference>
<feature type="region of interest" description="Disordered" evidence="7">
    <location>
        <begin position="146"/>
        <end position="399"/>
    </location>
</feature>
<keyword evidence="11" id="KW-1185">Reference proteome</keyword>
<evidence type="ECO:0000256" key="5">
    <source>
        <dbReference type="ARBA" id="ARBA00057947"/>
    </source>
</evidence>
<evidence type="ECO:0000256" key="1">
    <source>
        <dbReference type="ARBA" id="ARBA00004123"/>
    </source>
</evidence>
<feature type="compositionally biased region" description="Basic and acidic residues" evidence="7">
    <location>
        <begin position="315"/>
        <end position="324"/>
    </location>
</feature>
<dbReference type="GO" id="GO:0051455">
    <property type="term" value="P:spindle attachment to meiosis I kinetochore"/>
    <property type="evidence" value="ECO:0007669"/>
    <property type="project" value="TreeGrafter"/>
</dbReference>
<evidence type="ECO:0000256" key="7">
    <source>
        <dbReference type="SAM" id="MobiDB-lite"/>
    </source>
</evidence>
<dbReference type="InterPro" id="IPR028929">
    <property type="entry name" value="Mif2_N"/>
</dbReference>
<reference evidence="10 11" key="1">
    <citation type="journal article" date="2018" name="IMA Fungus">
        <title>IMA Genome-F 9: Draft genome sequence of Annulohypoxylon stygium, Aspergillus mulundensis, Berkeleyomyces basicola (syn. Thielaviopsis basicola), Ceratocystis smalleyi, two Cercospora beticola strains, Coleophoma cylindrospora, Fusarium fracticaudum, Phialophora cf. hyalina, and Morchella septimelata.</title>
        <authorList>
            <person name="Wingfield B.D."/>
            <person name="Bills G.F."/>
            <person name="Dong Y."/>
            <person name="Huang W."/>
            <person name="Nel W.J."/>
            <person name="Swalarsk-Parry B.S."/>
            <person name="Vaghefi N."/>
            <person name="Wilken P.M."/>
            <person name="An Z."/>
            <person name="de Beer Z.W."/>
            <person name="De Vos L."/>
            <person name="Chen L."/>
            <person name="Duong T.A."/>
            <person name="Gao Y."/>
            <person name="Hammerbacher A."/>
            <person name="Kikkert J.R."/>
            <person name="Li Y."/>
            <person name="Li H."/>
            <person name="Li K."/>
            <person name="Li Q."/>
            <person name="Liu X."/>
            <person name="Ma X."/>
            <person name="Naidoo K."/>
            <person name="Pethybridge S.J."/>
            <person name="Sun J."/>
            <person name="Steenkamp E.T."/>
            <person name="van der Nest M.A."/>
            <person name="van Wyk S."/>
            <person name="Wingfield M.J."/>
            <person name="Xiong C."/>
            <person name="Yue Q."/>
            <person name="Zhang X."/>
        </authorList>
    </citation>
    <scope>NUCLEOTIDE SEQUENCE [LARGE SCALE GENOMIC DNA]</scope>
    <source>
        <strain evidence="10 11">BP 5553</strain>
    </source>
</reference>
<dbReference type="EMBL" id="NPIC01000002">
    <property type="protein sequence ID" value="RDL38469.1"/>
    <property type="molecule type" value="Genomic_DNA"/>
</dbReference>
<feature type="domain" description="Mif2 N-terminal" evidence="9">
    <location>
        <begin position="19"/>
        <end position="146"/>
    </location>
</feature>
<organism evidence="10 11">
    <name type="scientific">Venustampulla echinocandica</name>
    <dbReference type="NCBI Taxonomy" id="2656787"/>
    <lineage>
        <taxon>Eukaryota</taxon>
        <taxon>Fungi</taxon>
        <taxon>Dikarya</taxon>
        <taxon>Ascomycota</taxon>
        <taxon>Pezizomycotina</taxon>
        <taxon>Leotiomycetes</taxon>
        <taxon>Helotiales</taxon>
        <taxon>Pleuroascaceae</taxon>
        <taxon>Venustampulla</taxon>
    </lineage>
</organism>
<dbReference type="Gene3D" id="2.60.120.10">
    <property type="entry name" value="Jelly Rolls"/>
    <property type="match status" value="1"/>
</dbReference>
<dbReference type="Proteomes" id="UP000254866">
    <property type="component" value="Unassembled WGS sequence"/>
</dbReference>
<feature type="compositionally biased region" description="Polar residues" evidence="7">
    <location>
        <begin position="390"/>
        <end position="399"/>
    </location>
</feature>
<keyword evidence="4" id="KW-0539">Nucleus</keyword>
<dbReference type="InterPro" id="IPR025974">
    <property type="entry name" value="Mif2/CENP-C_cupin"/>
</dbReference>
<evidence type="ECO:0000259" key="8">
    <source>
        <dbReference type="Pfam" id="PF11699"/>
    </source>
</evidence>
<dbReference type="GO" id="GO:0051315">
    <property type="term" value="P:attachment of mitotic spindle microtubules to kinetochore"/>
    <property type="evidence" value="ECO:0007669"/>
    <property type="project" value="TreeGrafter"/>
</dbReference>
<protein>
    <recommendedName>
        <fullName evidence="6">CENP-C homolog</fullName>
    </recommendedName>
</protein>